<evidence type="ECO:0000313" key="2">
    <source>
        <dbReference type="Proteomes" id="UP001499841"/>
    </source>
</evidence>
<reference evidence="2" key="1">
    <citation type="journal article" date="2019" name="Int. J. Syst. Evol. Microbiol.">
        <title>The Global Catalogue of Microorganisms (GCM) 10K type strain sequencing project: providing services to taxonomists for standard genome sequencing and annotation.</title>
        <authorList>
            <consortium name="The Broad Institute Genomics Platform"/>
            <consortium name="The Broad Institute Genome Sequencing Center for Infectious Disease"/>
            <person name="Wu L."/>
            <person name="Ma J."/>
        </authorList>
    </citation>
    <scope>NUCLEOTIDE SEQUENCE [LARGE SCALE GENOMIC DNA]</scope>
    <source>
        <strain evidence="2">JCM 17459</strain>
    </source>
</reference>
<sequence>MDDRSAREAREQYEALRGEAIRVLTQAALTGRADDSPTDFADFLAQVVTAVAANVGGVEAQLAGRPGSWEADHVRQLVAGTAPEDELWRWRTEPVRLYLDVAGTFDDFGLYELAEEELRAAAKRTEGESVTDAELESAENLLDAIDRLRE</sequence>
<evidence type="ECO:0008006" key="3">
    <source>
        <dbReference type="Google" id="ProtNLM"/>
    </source>
</evidence>
<organism evidence="1 2">
    <name type="scientific">Georgenia daeguensis</name>
    <dbReference type="NCBI Taxonomy" id="908355"/>
    <lineage>
        <taxon>Bacteria</taxon>
        <taxon>Bacillati</taxon>
        <taxon>Actinomycetota</taxon>
        <taxon>Actinomycetes</taxon>
        <taxon>Micrococcales</taxon>
        <taxon>Bogoriellaceae</taxon>
        <taxon>Georgenia</taxon>
    </lineage>
</organism>
<dbReference type="Proteomes" id="UP001499841">
    <property type="component" value="Unassembled WGS sequence"/>
</dbReference>
<name>A0ABP8EYT1_9MICO</name>
<dbReference type="RefSeq" id="WP_345043517.1">
    <property type="nucleotide sequence ID" value="NZ_BAABBA010000019.1"/>
</dbReference>
<gene>
    <name evidence="1" type="ORF">GCM10022262_32880</name>
</gene>
<comment type="caution">
    <text evidence="1">The sequence shown here is derived from an EMBL/GenBank/DDBJ whole genome shotgun (WGS) entry which is preliminary data.</text>
</comment>
<protein>
    <recommendedName>
        <fullName evidence="3">DUF222 domain-containing protein</fullName>
    </recommendedName>
</protein>
<accession>A0ABP8EYT1</accession>
<keyword evidence="2" id="KW-1185">Reference proteome</keyword>
<proteinExistence type="predicted"/>
<evidence type="ECO:0000313" key="1">
    <source>
        <dbReference type="EMBL" id="GAA4288928.1"/>
    </source>
</evidence>
<dbReference type="EMBL" id="BAABBA010000019">
    <property type="protein sequence ID" value="GAA4288928.1"/>
    <property type="molecule type" value="Genomic_DNA"/>
</dbReference>